<accession>A0A0W8CK38</accession>
<dbReference type="EMBL" id="LNFP01002044">
    <property type="protein sequence ID" value="KUF84361.1"/>
    <property type="molecule type" value="Genomic_DNA"/>
</dbReference>
<dbReference type="Proteomes" id="UP000054636">
    <property type="component" value="Unassembled WGS sequence"/>
</dbReference>
<evidence type="ECO:0000256" key="1">
    <source>
        <dbReference type="SAM" id="MobiDB-lite"/>
    </source>
</evidence>
<feature type="region of interest" description="Disordered" evidence="1">
    <location>
        <begin position="58"/>
        <end position="78"/>
    </location>
</feature>
<feature type="compositionally biased region" description="Acidic residues" evidence="1">
    <location>
        <begin position="66"/>
        <end position="78"/>
    </location>
</feature>
<evidence type="ECO:0000313" key="2">
    <source>
        <dbReference type="EMBL" id="KUF84361.1"/>
    </source>
</evidence>
<organism evidence="2 3">
    <name type="scientific">Phytophthora nicotianae</name>
    <name type="common">Potato buckeye rot agent</name>
    <name type="synonym">Phytophthora parasitica</name>
    <dbReference type="NCBI Taxonomy" id="4792"/>
    <lineage>
        <taxon>Eukaryota</taxon>
        <taxon>Sar</taxon>
        <taxon>Stramenopiles</taxon>
        <taxon>Oomycota</taxon>
        <taxon>Peronosporomycetes</taxon>
        <taxon>Peronosporales</taxon>
        <taxon>Peronosporaceae</taxon>
        <taxon>Phytophthora</taxon>
    </lineage>
</organism>
<proteinExistence type="predicted"/>
<comment type="caution">
    <text evidence="2">The sequence shown here is derived from an EMBL/GenBank/DDBJ whole genome shotgun (WGS) entry which is preliminary data.</text>
</comment>
<dbReference type="InterPro" id="IPR036770">
    <property type="entry name" value="Ankyrin_rpt-contain_sf"/>
</dbReference>
<dbReference type="SUPFAM" id="SSF48403">
    <property type="entry name" value="Ankyrin repeat"/>
    <property type="match status" value="1"/>
</dbReference>
<sequence>MSPEEALINAAATNQFQWIEQLLGSSNGDLRDAISSAAANGHVDMILCLVHRIGEREKQTANERDGSEDESDDDCADEEMTERIAAKTRQALQNAVQAAAMHGRMNVVSLFLPQIAGSSVDEVALRRLHKTKRNVHDEAAANGHLSVVKFAVDNATEWGYIEFYAASDKQDALTRAVEGFHDGGLHD</sequence>
<reference evidence="2 3" key="1">
    <citation type="submission" date="2015-11" db="EMBL/GenBank/DDBJ databases">
        <title>Genomes and virulence difference between two physiological races of Phytophthora nicotianae.</title>
        <authorList>
            <person name="Liu H."/>
            <person name="Ma X."/>
            <person name="Yu H."/>
            <person name="Fang D."/>
            <person name="Li Y."/>
            <person name="Wang X."/>
            <person name="Wang W."/>
            <person name="Dong Y."/>
            <person name="Xiao B."/>
        </authorList>
    </citation>
    <scope>NUCLEOTIDE SEQUENCE [LARGE SCALE GENOMIC DNA]</scope>
    <source>
        <strain evidence="3">race 1</strain>
    </source>
</reference>
<name>A0A0W8CK38_PHYNI</name>
<gene>
    <name evidence="2" type="ORF">AM588_10000677</name>
</gene>
<dbReference type="Gene3D" id="1.25.40.20">
    <property type="entry name" value="Ankyrin repeat-containing domain"/>
    <property type="match status" value="1"/>
</dbReference>
<evidence type="ECO:0000313" key="3">
    <source>
        <dbReference type="Proteomes" id="UP000054636"/>
    </source>
</evidence>
<dbReference type="AlphaFoldDB" id="A0A0W8CK38"/>
<protein>
    <submittedName>
        <fullName evidence="2">Uncharacterized protein</fullName>
    </submittedName>
</protein>